<evidence type="ECO:0000313" key="2">
    <source>
        <dbReference type="EMBL" id="KAF2212557.1"/>
    </source>
</evidence>
<protein>
    <submittedName>
        <fullName evidence="2">Uncharacterized protein</fullName>
    </submittedName>
</protein>
<organism evidence="2 3">
    <name type="scientific">Cercospora zeae-maydis SCOH1-5</name>
    <dbReference type="NCBI Taxonomy" id="717836"/>
    <lineage>
        <taxon>Eukaryota</taxon>
        <taxon>Fungi</taxon>
        <taxon>Dikarya</taxon>
        <taxon>Ascomycota</taxon>
        <taxon>Pezizomycotina</taxon>
        <taxon>Dothideomycetes</taxon>
        <taxon>Dothideomycetidae</taxon>
        <taxon>Mycosphaerellales</taxon>
        <taxon>Mycosphaerellaceae</taxon>
        <taxon>Cercospora</taxon>
    </lineage>
</organism>
<gene>
    <name evidence="2" type="ORF">CERZMDRAFT_97055</name>
</gene>
<name>A0A6A6FGH6_9PEZI</name>
<reference evidence="2" key="1">
    <citation type="journal article" date="2020" name="Stud. Mycol.">
        <title>101 Dothideomycetes genomes: a test case for predicting lifestyles and emergence of pathogens.</title>
        <authorList>
            <person name="Haridas S."/>
            <person name="Albert R."/>
            <person name="Binder M."/>
            <person name="Bloem J."/>
            <person name="Labutti K."/>
            <person name="Salamov A."/>
            <person name="Andreopoulos B."/>
            <person name="Baker S."/>
            <person name="Barry K."/>
            <person name="Bills G."/>
            <person name="Bluhm B."/>
            <person name="Cannon C."/>
            <person name="Castanera R."/>
            <person name="Culley D."/>
            <person name="Daum C."/>
            <person name="Ezra D."/>
            <person name="Gonzalez J."/>
            <person name="Henrissat B."/>
            <person name="Kuo A."/>
            <person name="Liang C."/>
            <person name="Lipzen A."/>
            <person name="Lutzoni F."/>
            <person name="Magnuson J."/>
            <person name="Mondo S."/>
            <person name="Nolan M."/>
            <person name="Ohm R."/>
            <person name="Pangilinan J."/>
            <person name="Park H.-J."/>
            <person name="Ramirez L."/>
            <person name="Alfaro M."/>
            <person name="Sun H."/>
            <person name="Tritt A."/>
            <person name="Yoshinaga Y."/>
            <person name="Zwiers L.-H."/>
            <person name="Turgeon B."/>
            <person name="Goodwin S."/>
            <person name="Spatafora J."/>
            <person name="Crous P."/>
            <person name="Grigoriev I."/>
        </authorList>
    </citation>
    <scope>NUCLEOTIDE SEQUENCE</scope>
    <source>
        <strain evidence="2">SCOH1-5</strain>
    </source>
</reference>
<dbReference type="Proteomes" id="UP000799539">
    <property type="component" value="Unassembled WGS sequence"/>
</dbReference>
<accession>A0A6A6FGH6</accession>
<sequence>METTEQWSAITGDGPNIAPSIESTLCIYRPTCAILGRQHHKPAPDDLFPAVLHTVLAASQGDLPSLWSRPYSHRTVIPRLEDEPQHENTAAVGGEDLPTQS</sequence>
<feature type="region of interest" description="Disordered" evidence="1">
    <location>
        <begin position="77"/>
        <end position="101"/>
    </location>
</feature>
<evidence type="ECO:0000313" key="3">
    <source>
        <dbReference type="Proteomes" id="UP000799539"/>
    </source>
</evidence>
<proteinExistence type="predicted"/>
<dbReference type="AlphaFoldDB" id="A0A6A6FGH6"/>
<evidence type="ECO:0000256" key="1">
    <source>
        <dbReference type="SAM" id="MobiDB-lite"/>
    </source>
</evidence>
<keyword evidence="3" id="KW-1185">Reference proteome</keyword>
<dbReference type="EMBL" id="ML992672">
    <property type="protein sequence ID" value="KAF2212557.1"/>
    <property type="molecule type" value="Genomic_DNA"/>
</dbReference>